<dbReference type="OrthoDB" id="81155at2"/>
<dbReference type="AlphaFoldDB" id="A0A510JHI6"/>
<dbReference type="Proteomes" id="UP000321892">
    <property type="component" value="Chromosome"/>
</dbReference>
<proteinExistence type="predicted"/>
<protein>
    <submittedName>
        <fullName evidence="1">Uncharacterized protein</fullName>
    </submittedName>
</protein>
<reference evidence="1 2" key="1">
    <citation type="submission" date="2019-07" db="EMBL/GenBank/DDBJ databases">
        <title>Complete Genome Sequence of Leptotrichia hofstadii Strain JCM16775.</title>
        <authorList>
            <person name="Watanabe S."/>
            <person name="Cui L."/>
        </authorList>
    </citation>
    <scope>NUCLEOTIDE SEQUENCE [LARGE SCALE GENOMIC DNA]</scope>
    <source>
        <strain evidence="1 2">JCM16775</strain>
    </source>
</reference>
<dbReference type="KEGG" id="lhf:JCM16775_0385"/>
<accession>A0A510JHI6</accession>
<organism evidence="1 2">
    <name type="scientific">Leptotrichia hofstadii</name>
    <dbReference type="NCBI Taxonomy" id="157688"/>
    <lineage>
        <taxon>Bacteria</taxon>
        <taxon>Fusobacteriati</taxon>
        <taxon>Fusobacteriota</taxon>
        <taxon>Fusobacteriia</taxon>
        <taxon>Fusobacteriales</taxon>
        <taxon>Leptotrichiaceae</taxon>
        <taxon>Leptotrichia</taxon>
    </lineage>
</organism>
<keyword evidence="2" id="KW-1185">Reference proteome</keyword>
<sequence>MDFVTKGNEYASEQFLSGTGHRYMEFEVPQGKSVKRGDAVNVTAELSDGTDLFGIVMENADGTTVKTKTTVAISGEFIFEGLNVKAGTQKADFTKAARDKGIVIKGLGGKE</sequence>
<name>A0A510JHI6_9FUSO</name>
<dbReference type="RefSeq" id="WP_006803895.1">
    <property type="nucleotide sequence ID" value="NZ_AP019823.1"/>
</dbReference>
<dbReference type="EMBL" id="AP019823">
    <property type="protein sequence ID" value="BBM37695.1"/>
    <property type="molecule type" value="Genomic_DNA"/>
</dbReference>
<evidence type="ECO:0000313" key="1">
    <source>
        <dbReference type="EMBL" id="BBM37695.1"/>
    </source>
</evidence>
<gene>
    <name evidence="1" type="ORF">JCM16775_0385</name>
</gene>
<evidence type="ECO:0000313" key="2">
    <source>
        <dbReference type="Proteomes" id="UP000321892"/>
    </source>
</evidence>